<gene>
    <name evidence="1" type="ORF">SADUNF_Sadunf16G0295600</name>
</gene>
<dbReference type="PANTHER" id="PTHR33736">
    <property type="entry name" value="F-BOX PROTEIN-RELATED"/>
    <property type="match status" value="1"/>
</dbReference>
<name>A0A835JBJ5_9ROSI</name>
<reference evidence="1 2" key="1">
    <citation type="submission" date="2020-10" db="EMBL/GenBank/DDBJ databases">
        <title>Plant Genome Project.</title>
        <authorList>
            <person name="Zhang R.-G."/>
        </authorList>
    </citation>
    <scope>NUCLEOTIDE SEQUENCE [LARGE SCALE GENOMIC DNA]</scope>
    <source>
        <strain evidence="1">FAFU-HL-1</strain>
        <tissue evidence="1">Leaf</tissue>
    </source>
</reference>
<protein>
    <submittedName>
        <fullName evidence="1">Uncharacterized protein</fullName>
    </submittedName>
</protein>
<proteinExistence type="predicted"/>
<keyword evidence="2" id="KW-1185">Reference proteome</keyword>
<evidence type="ECO:0000313" key="1">
    <source>
        <dbReference type="EMBL" id="KAF9667078.1"/>
    </source>
</evidence>
<dbReference type="PANTHER" id="PTHR33736:SF15">
    <property type="entry name" value="F-BOX DOMAIN-CONTAINING PROTEIN"/>
    <property type="match status" value="1"/>
</dbReference>
<accession>A0A835JBJ5</accession>
<dbReference type="OrthoDB" id="830048at2759"/>
<dbReference type="Proteomes" id="UP000657918">
    <property type="component" value="Chromosome 16"/>
</dbReference>
<evidence type="ECO:0000313" key="2">
    <source>
        <dbReference type="Proteomes" id="UP000657918"/>
    </source>
</evidence>
<organism evidence="1 2">
    <name type="scientific">Salix dunnii</name>
    <dbReference type="NCBI Taxonomy" id="1413687"/>
    <lineage>
        <taxon>Eukaryota</taxon>
        <taxon>Viridiplantae</taxon>
        <taxon>Streptophyta</taxon>
        <taxon>Embryophyta</taxon>
        <taxon>Tracheophyta</taxon>
        <taxon>Spermatophyta</taxon>
        <taxon>Magnoliopsida</taxon>
        <taxon>eudicotyledons</taxon>
        <taxon>Gunneridae</taxon>
        <taxon>Pentapetalae</taxon>
        <taxon>rosids</taxon>
        <taxon>fabids</taxon>
        <taxon>Malpighiales</taxon>
        <taxon>Salicaceae</taxon>
        <taxon>Saliceae</taxon>
        <taxon>Salix</taxon>
    </lineage>
</organism>
<dbReference type="EMBL" id="JADGMS010000016">
    <property type="protein sequence ID" value="KAF9667078.1"/>
    <property type="molecule type" value="Genomic_DNA"/>
</dbReference>
<sequence>MSEMESMSRWPSGALEEAEHLISGSIHGCFDKFYSDACPRVLYEEDASANSLKLPECAELNPPTSPSDLLSLIDVYYMNRCVLSRILDGIPEALDIFKRGLVDSSWEMIADE</sequence>
<comment type="caution">
    <text evidence="1">The sequence shown here is derived from an EMBL/GenBank/DDBJ whole genome shotgun (WGS) entry which is preliminary data.</text>
</comment>
<dbReference type="InterPro" id="IPR045283">
    <property type="entry name" value="AT3G44326-like"/>
</dbReference>
<dbReference type="AlphaFoldDB" id="A0A835JBJ5"/>